<dbReference type="CDD" id="cd08374">
    <property type="entry name" value="C2F_Ferlin"/>
    <property type="match status" value="1"/>
</dbReference>
<comment type="subcellular location">
    <subcellularLocation>
        <location evidence="1">Membrane</location>
        <topology evidence="1">Single-pass membrane protein</topology>
    </subcellularLocation>
</comment>
<evidence type="ECO:0000256" key="5">
    <source>
        <dbReference type="ARBA" id="ARBA00023136"/>
    </source>
</evidence>
<evidence type="ECO:0000256" key="1">
    <source>
        <dbReference type="ARBA" id="ARBA00004167"/>
    </source>
</evidence>
<dbReference type="GO" id="GO:0061025">
    <property type="term" value="P:membrane fusion"/>
    <property type="evidence" value="ECO:0007669"/>
    <property type="project" value="TreeGrafter"/>
</dbReference>
<evidence type="ECO:0000256" key="6">
    <source>
        <dbReference type="SAM" id="MobiDB-lite"/>
    </source>
</evidence>
<dbReference type="InterPro" id="IPR037725">
    <property type="entry name" value="C2F_Ferlin"/>
</dbReference>
<dbReference type="SUPFAM" id="SSF49562">
    <property type="entry name" value="C2 domain (Calcium/lipid-binding domain, CaLB)"/>
    <property type="match status" value="3"/>
</dbReference>
<reference evidence="9" key="1">
    <citation type="submission" date="2025-08" db="UniProtKB">
        <authorList>
            <consortium name="Ensembl"/>
        </authorList>
    </citation>
    <scope>IDENTIFICATION</scope>
</reference>
<evidence type="ECO:0000256" key="3">
    <source>
        <dbReference type="ARBA" id="ARBA00022737"/>
    </source>
</evidence>
<dbReference type="SMART" id="SM00239">
    <property type="entry name" value="C2"/>
    <property type="match status" value="2"/>
</dbReference>
<feature type="transmembrane region" description="Helical" evidence="7">
    <location>
        <begin position="705"/>
        <end position="730"/>
    </location>
</feature>
<keyword evidence="10" id="KW-1185">Reference proteome</keyword>
<dbReference type="PANTHER" id="PTHR12546:SF34">
    <property type="entry name" value="FER-1-LIKE PROTEIN 5"/>
    <property type="match status" value="1"/>
</dbReference>
<dbReference type="Pfam" id="PF22901">
    <property type="entry name" value="dsrm_Ferlin"/>
    <property type="match status" value="1"/>
</dbReference>
<dbReference type="CDD" id="cd04037">
    <property type="entry name" value="C2E_Ferlin"/>
    <property type="match status" value="1"/>
</dbReference>
<reference evidence="9" key="2">
    <citation type="submission" date="2025-09" db="UniProtKB">
        <authorList>
            <consortium name="Ensembl"/>
        </authorList>
    </citation>
    <scope>IDENTIFICATION</scope>
</reference>
<dbReference type="InterPro" id="IPR037724">
    <property type="entry name" value="C2E_Ferlin"/>
</dbReference>
<organism evidence="9 10">
    <name type="scientific">Sciurus vulgaris</name>
    <name type="common">Eurasian red squirrel</name>
    <dbReference type="NCBI Taxonomy" id="55149"/>
    <lineage>
        <taxon>Eukaryota</taxon>
        <taxon>Metazoa</taxon>
        <taxon>Chordata</taxon>
        <taxon>Craniata</taxon>
        <taxon>Vertebrata</taxon>
        <taxon>Euteleostomi</taxon>
        <taxon>Mammalia</taxon>
        <taxon>Eutheria</taxon>
        <taxon>Euarchontoglires</taxon>
        <taxon>Glires</taxon>
        <taxon>Rodentia</taxon>
        <taxon>Sciuromorpha</taxon>
        <taxon>Sciuridae</taxon>
        <taxon>Sciurinae</taxon>
        <taxon>Sciurini</taxon>
        <taxon>Sciurus</taxon>
    </lineage>
</organism>
<dbReference type="PANTHER" id="PTHR12546">
    <property type="entry name" value="FER-1-LIKE"/>
    <property type="match status" value="1"/>
</dbReference>
<evidence type="ECO:0000256" key="2">
    <source>
        <dbReference type="ARBA" id="ARBA00022692"/>
    </source>
</evidence>
<dbReference type="InterPro" id="IPR000008">
    <property type="entry name" value="C2_dom"/>
</dbReference>
<accession>A0A8D2CRK3</accession>
<dbReference type="AlphaFoldDB" id="A0A8D2CRK3"/>
<name>A0A8D2CRK3_SCIVU</name>
<evidence type="ECO:0000259" key="8">
    <source>
        <dbReference type="PROSITE" id="PS50004"/>
    </source>
</evidence>
<dbReference type="Pfam" id="PF00168">
    <property type="entry name" value="C2"/>
    <property type="match status" value="3"/>
</dbReference>
<feature type="domain" description="C2" evidence="8">
    <location>
        <begin position="1"/>
        <end position="89"/>
    </location>
</feature>
<keyword evidence="3" id="KW-0677">Repeat</keyword>
<dbReference type="Ensembl" id="ENSSVLT00005015303.1">
    <property type="protein sequence ID" value="ENSSVLP00005013827.1"/>
    <property type="gene ID" value="ENSSVLG00005010875.1"/>
</dbReference>
<feature type="region of interest" description="Disordered" evidence="6">
    <location>
        <begin position="99"/>
        <end position="121"/>
    </location>
</feature>
<dbReference type="GO" id="GO:0007009">
    <property type="term" value="P:plasma membrane organization"/>
    <property type="evidence" value="ECO:0007669"/>
    <property type="project" value="TreeGrafter"/>
</dbReference>
<dbReference type="InterPro" id="IPR055072">
    <property type="entry name" value="Ferlin_DSRM"/>
</dbReference>
<feature type="domain" description="C2" evidence="8">
    <location>
        <begin position="210"/>
        <end position="330"/>
    </location>
</feature>
<dbReference type="InterPro" id="IPR032362">
    <property type="entry name" value="Ferlin_C"/>
</dbReference>
<dbReference type="InterPro" id="IPR035892">
    <property type="entry name" value="C2_domain_sf"/>
</dbReference>
<keyword evidence="4 7" id="KW-1133">Transmembrane helix</keyword>
<dbReference type="Gene3D" id="2.60.40.150">
    <property type="entry name" value="C2 domain"/>
    <property type="match status" value="2"/>
</dbReference>
<dbReference type="PROSITE" id="PS50004">
    <property type="entry name" value="C2"/>
    <property type="match status" value="3"/>
</dbReference>
<dbReference type="Proteomes" id="UP000694564">
    <property type="component" value="Chromosome 14"/>
</dbReference>
<dbReference type="OrthoDB" id="270970at2759"/>
<sequence>MKKVHYPQLLVEFGEQSLSTEPISDFQSNPNFLESVLFLTLMPTEAVYALPLVVKVVDTKDFGQQKVVGQANIDVLQPYFCDPWVQGYVPPQVPMLSEKKQHDGAGGLTRTRPARPSPSQDEYEHEVDWWSKFFWATGDNQRALKYKYKDYHTIKVFDCELEAVPDFQGLQDFCETFRLYQELPKADSPVVGEFKGLFRIYPFPENPEGQEPPRQFLILPERDDFPQLCMVRVYVVRGINLQPQDYNGLCDPYVILKLGKTKLGNRDAYLPKTLDPVFGTVFELTCNIPLEKDLEIQLFDFDLFSPDDEIGSTVIDLENRLLSGFGACCGLSKSYFVSGPFRWRDQIRPSYLLERYTKRKGQPPPVFNLEEDSVLYNGEEISLHTFEPEPPTVHGLGPKKERLALYILNTLGLVPEHVETRTLYSKSQPGIDQGKLQIWVDIFPKKLGAPGPPVDINPRKPKRYELRCIIWKTAQVDLVHETFSRERMSDIYVKGWLFGLEKDMQKTDIHYHSLTGEGNFNWRFIFLMDYLAAECVCVQSQKDYIWSLDPTSMKFPARLIIQIWDNDIFSSEGFLGVLELDLTDMPFPARHANQCTLKMMDTDSKQTHFVQYKRFSLFKKKVVTGWWPCQVHSGDKWRLSGKVKMTLEILTDKEALIRPAGRGQSEPNQYPKLHPPPRAGGSLMWLRSPVKNFCFACWKRYRFKIVGLVLLSIVAFMLFKFIYAAPSYLAMTWIKPELRMGPPIKVVNLKPLPGPKNHLSVILPELPAPQD</sequence>
<dbReference type="InterPro" id="IPR037721">
    <property type="entry name" value="Ferlin"/>
</dbReference>
<evidence type="ECO:0000313" key="9">
    <source>
        <dbReference type="Ensembl" id="ENSSVLP00005013827.1"/>
    </source>
</evidence>
<keyword evidence="5 7" id="KW-0472">Membrane</keyword>
<evidence type="ECO:0000313" key="10">
    <source>
        <dbReference type="Proteomes" id="UP000694564"/>
    </source>
</evidence>
<evidence type="ECO:0000256" key="4">
    <source>
        <dbReference type="ARBA" id="ARBA00022989"/>
    </source>
</evidence>
<feature type="domain" description="C2" evidence="8">
    <location>
        <begin position="446"/>
        <end position="596"/>
    </location>
</feature>
<dbReference type="GeneTree" id="ENSGT00940000161318"/>
<dbReference type="GO" id="GO:0016020">
    <property type="term" value="C:membrane"/>
    <property type="evidence" value="ECO:0007669"/>
    <property type="project" value="UniProtKB-SubCell"/>
</dbReference>
<evidence type="ECO:0000256" key="7">
    <source>
        <dbReference type="SAM" id="Phobius"/>
    </source>
</evidence>
<proteinExistence type="predicted"/>
<keyword evidence="2 7" id="KW-0812">Transmembrane</keyword>
<protein>
    <recommendedName>
        <fullName evidence="8">C2 domain-containing protein</fullName>
    </recommendedName>
</protein>
<dbReference type="Pfam" id="PF16165">
    <property type="entry name" value="Ferlin_C"/>
    <property type="match status" value="1"/>
</dbReference>